<gene>
    <name evidence="2" type="ORF">OPW20_10220</name>
</gene>
<proteinExistence type="predicted"/>
<dbReference type="EMBL" id="JAPFIT010000013">
    <property type="protein sequence ID" value="MDC5740444.1"/>
    <property type="molecule type" value="Genomic_DNA"/>
</dbReference>
<evidence type="ECO:0000259" key="1">
    <source>
        <dbReference type="Pfam" id="PF11726"/>
    </source>
</evidence>
<reference evidence="2" key="1">
    <citation type="submission" date="2022-11" db="EMBL/GenBank/DDBJ databases">
        <title>Role of the vibriolysin VemA secreted by the emergent pathogen Vibrio europaeus in the colonization of Manila clam mucus.</title>
        <authorList>
            <person name="Martinez C."/>
            <person name="Rodriguez S."/>
            <person name="Vences A."/>
            <person name="Barja J.L."/>
            <person name="Toranzo A.E."/>
            <person name="Dubert J."/>
        </authorList>
    </citation>
    <scope>NUCLEOTIDE SEQUENCE</scope>
    <source>
        <strain evidence="2">3454</strain>
    </source>
</reference>
<feature type="domain" description="YagK/YfjJ C-terminal" evidence="1">
    <location>
        <begin position="27"/>
        <end position="167"/>
    </location>
</feature>
<dbReference type="Proteomes" id="UP001150001">
    <property type="component" value="Unassembled WGS sequence"/>
</dbReference>
<dbReference type="InterPro" id="IPR057271">
    <property type="entry name" value="YagK_YfjJ_C"/>
</dbReference>
<evidence type="ECO:0000313" key="3">
    <source>
        <dbReference type="Proteomes" id="UP001150001"/>
    </source>
</evidence>
<accession>A0ABT5GT61</accession>
<organism evidence="2 3">
    <name type="scientific">Vibrio europaeus</name>
    <dbReference type="NCBI Taxonomy" id="300876"/>
    <lineage>
        <taxon>Bacteria</taxon>
        <taxon>Pseudomonadati</taxon>
        <taxon>Pseudomonadota</taxon>
        <taxon>Gammaproteobacteria</taxon>
        <taxon>Vibrionales</taxon>
        <taxon>Vibrionaceae</taxon>
        <taxon>Vibrio</taxon>
        <taxon>Vibrio oreintalis group</taxon>
    </lineage>
</organism>
<dbReference type="Pfam" id="PF11726">
    <property type="entry name" value="YagK_YfjJ_C"/>
    <property type="match status" value="1"/>
</dbReference>
<keyword evidence="3" id="KW-1185">Reference proteome</keyword>
<evidence type="ECO:0000313" key="2">
    <source>
        <dbReference type="EMBL" id="MDC5740444.1"/>
    </source>
</evidence>
<comment type="caution">
    <text evidence="2">The sequence shown here is derived from an EMBL/GenBank/DDBJ whole genome shotgun (WGS) entry which is preliminary data.</text>
</comment>
<dbReference type="RefSeq" id="WP_272236440.1">
    <property type="nucleotide sequence ID" value="NZ_JAPFIM010000021.1"/>
</dbReference>
<protein>
    <submittedName>
        <fullName evidence="2">Inovirus Gp2 family protein</fullName>
    </submittedName>
</protein>
<name>A0ABT5GT61_9VIBR</name>
<sequence length="174" mass="20430">MNAGPNKPIFTHQLRKILEQLDAMESHHNRVLVVVFNLHMPFYTKGNQVVTKFLNKVRYELTKRYKLTRLGYTWCRERNNADTQHYHFALMLDGSKVQHPKKLLRVLEGLWDTCSNGGHLHTPENCFYFLKRGDETVRSEITYRVSYLAKVNTKQSREGLTNDYGCSRLKPVET</sequence>